<dbReference type="PANTHER" id="PTHR33921:SF15">
    <property type="entry name" value="CALVIN CYCLE PROTEIN CP12-2, CHLOROPLASTIC"/>
    <property type="match status" value="1"/>
</dbReference>
<reference evidence="4" key="1">
    <citation type="journal article" date="2008" name="BMC Genomics">
        <title>A conifer genomics resource of 200,000 spruce (Picea spp.) ESTs and 6,464 high-quality, sequence-finished full-length cDNAs for Sitka spruce (Picea sitchensis).</title>
        <authorList>
            <person name="Ralph S.G."/>
            <person name="Chun H.J."/>
            <person name="Kolosova N."/>
            <person name="Cooper D."/>
            <person name="Oddy C."/>
            <person name="Ritland C.E."/>
            <person name="Kirkpatrick R."/>
            <person name="Moore R."/>
            <person name="Barber S."/>
            <person name="Holt R.A."/>
            <person name="Jones S.J."/>
            <person name="Marra M.A."/>
            <person name="Douglas C.J."/>
            <person name="Ritland K."/>
            <person name="Bohlmann J."/>
        </authorList>
    </citation>
    <scope>NUCLEOTIDE SEQUENCE</scope>
    <source>
        <tissue evidence="4">Green portion of the leader tissue</tissue>
    </source>
</reference>
<feature type="disulfide bond" evidence="1">
    <location>
        <begin position="87"/>
        <end position="96"/>
    </location>
</feature>
<feature type="domain" description="CP12" evidence="3">
    <location>
        <begin position="72"/>
        <end position="141"/>
    </location>
</feature>
<dbReference type="OMA" id="KPMARIG"/>
<dbReference type="EMBL" id="EF083000">
    <property type="protein sequence ID" value="ABK22351.1"/>
    <property type="molecule type" value="mRNA"/>
</dbReference>
<feature type="compositionally biased region" description="Basic and acidic residues" evidence="2">
    <location>
        <begin position="112"/>
        <end position="141"/>
    </location>
</feature>
<reference evidence="5" key="2">
    <citation type="submission" date="2009-02" db="EMBL/GenBank/DDBJ databases">
        <title>Full length sequence-verified cDNA sequences from Sitka spruce (Picea sitchensis).</title>
        <authorList>
            <person name="Reid K.E."/>
            <person name="Liao N."/>
            <person name="Ralph S."/>
            <person name="Kolosova N."/>
            <person name="Oddy C."/>
            <person name="Moore R."/>
            <person name="Mayo M."/>
            <person name="Wagner S."/>
            <person name="King J."/>
            <person name="Yanchuk A."/>
            <person name="Holt R."/>
            <person name="Jones S."/>
            <person name="Marra M."/>
            <person name="Ritland C.E."/>
            <person name="Ritland K."/>
            <person name="Bohlmann J."/>
        </authorList>
    </citation>
    <scope>NUCLEOTIDE SEQUENCE</scope>
    <source>
        <tissue evidence="5">Green portion of the leader tissue</tissue>
    </source>
</reference>
<dbReference type="InterPro" id="IPR003823">
    <property type="entry name" value="CP12_dom"/>
</dbReference>
<dbReference type="EMBL" id="EF081939">
    <property type="protein sequence ID" value="ABK21319.1"/>
    <property type="molecule type" value="mRNA"/>
</dbReference>
<dbReference type="InterPro" id="IPR039314">
    <property type="entry name" value="CP12-like"/>
</dbReference>
<evidence type="ECO:0000256" key="2">
    <source>
        <dbReference type="SAM" id="MobiDB-lite"/>
    </source>
</evidence>
<organism evidence="4">
    <name type="scientific">Picea sitchensis</name>
    <name type="common">Sitka spruce</name>
    <name type="synonym">Pinus sitchensis</name>
    <dbReference type="NCBI Taxonomy" id="3332"/>
    <lineage>
        <taxon>Eukaryota</taxon>
        <taxon>Viridiplantae</taxon>
        <taxon>Streptophyta</taxon>
        <taxon>Embryophyta</taxon>
        <taxon>Tracheophyta</taxon>
        <taxon>Spermatophyta</taxon>
        <taxon>Pinopsida</taxon>
        <taxon>Pinidae</taxon>
        <taxon>Conifers I</taxon>
        <taxon>Pinales</taxon>
        <taxon>Pinaceae</taxon>
        <taxon>Picea</taxon>
    </lineage>
</organism>
<dbReference type="EMBL" id="EF086355">
    <property type="protein sequence ID" value="ABK25624.1"/>
    <property type="molecule type" value="mRNA"/>
</dbReference>
<evidence type="ECO:0000313" key="5">
    <source>
        <dbReference type="EMBL" id="ACN40458.1"/>
    </source>
</evidence>
<protein>
    <recommendedName>
        <fullName evidence="3">CP12 domain-containing protein</fullName>
    </recommendedName>
</protein>
<keyword evidence="1" id="KW-1015">Disulfide bond</keyword>
<sequence length="141" mass="15090">MAAASMAASTVSKAVLFPSNAAAAAAVFSFKPSPLKFHCKPVVGKGYRSVVGRRNGIQVVAMSSPTPAKGNISEVVEESIKKAIETCAEDSTSGECAASWDEVEELSAARSHMREKDKAKDPLEEFCKDNPETDECRTYED</sequence>
<dbReference type="Pfam" id="PF02672">
    <property type="entry name" value="CP12"/>
    <property type="match status" value="1"/>
</dbReference>
<evidence type="ECO:0000313" key="4">
    <source>
        <dbReference type="EMBL" id="ABK21319.1"/>
    </source>
</evidence>
<evidence type="ECO:0000256" key="1">
    <source>
        <dbReference type="PIRSR" id="PIRSR639314-50"/>
    </source>
</evidence>
<accession>A9NL08</accession>
<dbReference type="GO" id="GO:0009507">
    <property type="term" value="C:chloroplast"/>
    <property type="evidence" value="ECO:0007669"/>
    <property type="project" value="TreeGrafter"/>
</dbReference>
<dbReference type="EMBL" id="BT070969">
    <property type="protein sequence ID" value="ACN40458.1"/>
    <property type="molecule type" value="mRNA"/>
</dbReference>
<dbReference type="SMART" id="SM01093">
    <property type="entry name" value="CP12"/>
    <property type="match status" value="1"/>
</dbReference>
<dbReference type="PANTHER" id="PTHR33921">
    <property type="entry name" value="CALVIN CYCLE PROTEIN CP12-2, CHLOROPLASTIC"/>
    <property type="match status" value="1"/>
</dbReference>
<proteinExistence type="evidence at transcript level"/>
<name>A9NL08_PICSI</name>
<dbReference type="GO" id="GO:0080153">
    <property type="term" value="P:negative regulation of reductive pentose-phosphate cycle"/>
    <property type="evidence" value="ECO:0007669"/>
    <property type="project" value="TreeGrafter"/>
</dbReference>
<evidence type="ECO:0000259" key="3">
    <source>
        <dbReference type="SMART" id="SM01093"/>
    </source>
</evidence>
<feature type="disulfide bond" evidence="1">
    <location>
        <begin position="127"/>
        <end position="136"/>
    </location>
</feature>
<dbReference type="EMBL" id="EF084549">
    <property type="protein sequence ID" value="ABK23864.1"/>
    <property type="molecule type" value="mRNA"/>
</dbReference>
<dbReference type="AlphaFoldDB" id="A9NL08"/>
<feature type="region of interest" description="Disordered" evidence="2">
    <location>
        <begin position="108"/>
        <end position="141"/>
    </location>
</feature>